<evidence type="ECO:0000313" key="3">
    <source>
        <dbReference type="Proteomes" id="UP000646053"/>
    </source>
</evidence>
<dbReference type="Proteomes" id="UP000646053">
    <property type="component" value="Unassembled WGS sequence"/>
</dbReference>
<reference evidence="2" key="1">
    <citation type="submission" date="2019-12" db="EMBL/GenBank/DDBJ databases">
        <title>High-Quality draft genome sequences of three cyanobacteria isolated from the limestone walls of the Old Cathedral of Coimbra.</title>
        <authorList>
            <person name="Tiago I."/>
            <person name="Soares F."/>
            <person name="Portugal A."/>
        </authorList>
    </citation>
    <scope>NUCLEOTIDE SEQUENCE</scope>
    <source>
        <strain evidence="2">A</strain>
    </source>
</reference>
<proteinExistence type="predicted"/>
<dbReference type="GO" id="GO:0004519">
    <property type="term" value="F:endonuclease activity"/>
    <property type="evidence" value="ECO:0007669"/>
    <property type="project" value="UniProtKB-KW"/>
</dbReference>
<dbReference type="Gene3D" id="3.90.1570.10">
    <property type="entry name" value="tt1808, chain A"/>
    <property type="match status" value="1"/>
</dbReference>
<sequence length="182" mass="20971">MTLTTAKWTLNDYHQMIDAGILNDRRVELLNGEIIEMSPEGTPHAYYGNRSSKYLQRLLGERADVREGHPITLPNDSEPQPDIAIVQPLDAVYLEHHPYPENIFWIIEYSYSTIAIDLEPKRRIYASAGIREYWVVNLKTKTLIVFRDPTDGDYGWRFEFGDGTISPISFPDVVVEIARLMN</sequence>
<comment type="caution">
    <text evidence="2">The sequence shown here is derived from an EMBL/GenBank/DDBJ whole genome shotgun (WGS) entry which is preliminary data.</text>
</comment>
<keyword evidence="2" id="KW-0255">Endonuclease</keyword>
<dbReference type="InterPro" id="IPR011335">
    <property type="entry name" value="Restrct_endonuc-II-like"/>
</dbReference>
<dbReference type="RefSeq" id="WP_162424997.1">
    <property type="nucleotide sequence ID" value="NZ_WVIE01000031.1"/>
</dbReference>
<keyword evidence="2" id="KW-0378">Hydrolase</keyword>
<dbReference type="InterPro" id="IPR012296">
    <property type="entry name" value="Nuclease_put_TT1808"/>
</dbReference>
<dbReference type="PANTHER" id="PTHR35400:SF1">
    <property type="entry name" value="SLR1083 PROTEIN"/>
    <property type="match status" value="1"/>
</dbReference>
<feature type="domain" description="Putative restriction endonuclease" evidence="1">
    <location>
        <begin position="11"/>
        <end position="161"/>
    </location>
</feature>
<accession>A0A8J7Z3T0</accession>
<dbReference type="SUPFAM" id="SSF52980">
    <property type="entry name" value="Restriction endonuclease-like"/>
    <property type="match status" value="1"/>
</dbReference>
<keyword evidence="3" id="KW-1185">Reference proteome</keyword>
<gene>
    <name evidence="2" type="ORF">GS601_19630</name>
</gene>
<dbReference type="EMBL" id="WVIE01000031">
    <property type="protein sequence ID" value="NDJ19469.1"/>
    <property type="molecule type" value="Genomic_DNA"/>
</dbReference>
<evidence type="ECO:0000259" key="1">
    <source>
        <dbReference type="Pfam" id="PF05685"/>
    </source>
</evidence>
<dbReference type="CDD" id="cd06260">
    <property type="entry name" value="DUF820-like"/>
    <property type="match status" value="1"/>
</dbReference>
<dbReference type="Pfam" id="PF05685">
    <property type="entry name" value="Uma2"/>
    <property type="match status" value="1"/>
</dbReference>
<dbReference type="InterPro" id="IPR008538">
    <property type="entry name" value="Uma2"/>
</dbReference>
<name>A0A8J7Z3T0_9CYAN</name>
<keyword evidence="2" id="KW-0540">Nuclease</keyword>
<protein>
    <submittedName>
        <fullName evidence="2">Uma2 family endonuclease</fullName>
    </submittedName>
</protein>
<dbReference type="PANTHER" id="PTHR35400">
    <property type="entry name" value="SLR1083 PROTEIN"/>
    <property type="match status" value="1"/>
</dbReference>
<dbReference type="AlphaFoldDB" id="A0A8J7Z3T0"/>
<organism evidence="2 3">
    <name type="scientific">Myxacorys almedinensis A</name>
    <dbReference type="NCBI Taxonomy" id="2690445"/>
    <lineage>
        <taxon>Bacteria</taxon>
        <taxon>Bacillati</taxon>
        <taxon>Cyanobacteriota</taxon>
        <taxon>Cyanophyceae</taxon>
        <taxon>Leptolyngbyales</taxon>
        <taxon>Leptolyngbyaceae</taxon>
        <taxon>Myxacorys</taxon>
        <taxon>Myxacorys almedinensis</taxon>
    </lineage>
</organism>
<evidence type="ECO:0000313" key="2">
    <source>
        <dbReference type="EMBL" id="NDJ19469.1"/>
    </source>
</evidence>